<dbReference type="SMART" id="SM00342">
    <property type="entry name" value="HTH_ARAC"/>
    <property type="match status" value="1"/>
</dbReference>
<evidence type="ECO:0000313" key="4">
    <source>
        <dbReference type="EMBL" id="KPU43117.1"/>
    </source>
</evidence>
<dbReference type="InterPro" id="IPR053142">
    <property type="entry name" value="PchR_regulatory_protein"/>
</dbReference>
<dbReference type="STRING" id="36849.OXPF_33670"/>
<dbReference type="AlphaFoldDB" id="A0A0P8W5Z6"/>
<name>A0A0P8W5Z6_9CLOT</name>
<dbReference type="InterPro" id="IPR018060">
    <property type="entry name" value="HTH_AraC"/>
</dbReference>
<proteinExistence type="predicted"/>
<dbReference type="GO" id="GO:0043565">
    <property type="term" value="F:sequence-specific DNA binding"/>
    <property type="evidence" value="ECO:0007669"/>
    <property type="project" value="InterPro"/>
</dbReference>
<evidence type="ECO:0000256" key="1">
    <source>
        <dbReference type="ARBA" id="ARBA00023015"/>
    </source>
</evidence>
<dbReference type="SUPFAM" id="SSF46689">
    <property type="entry name" value="Homeodomain-like"/>
    <property type="match status" value="2"/>
</dbReference>
<dbReference type="PATRIC" id="fig|36849.3.peg.3565"/>
<dbReference type="PANTHER" id="PTHR47893">
    <property type="entry name" value="REGULATORY PROTEIN PCHR"/>
    <property type="match status" value="1"/>
</dbReference>
<sequence>MQASEKEKNFYGPNIKIIKKKEGCTVYRMMTPGGEGVMTSHMVFPGIELVYNDFHTSSCFHNIYPKGEIMEINHCRAGRFECEFRGGSYGYLGEGDLSVNMLSNHVINSSFPLDHYHGVAVIIDFTEASQGLLSFLDDISINLYLLRDRLCPDNRCFIMRAKEEIQHIFSELYTVPEEIRKGYFKLKILELLLFLSVADIPRQSEPDKYFTKNQVETVKEIKKYITNNMDKRITLTELSSKFGIGLTTMKLCFKRVYGTSISAYIKYYRMQAAALLLRQSNDSVMHIAAKAGYENSSKFAAAFKEIMGIPPLKFRKNLSLFNGGKET</sequence>
<feature type="domain" description="HTH araC/xylS-type" evidence="3">
    <location>
        <begin position="219"/>
        <end position="317"/>
    </location>
</feature>
<accession>A0A0P8W5Z6</accession>
<gene>
    <name evidence="4" type="primary">marA_1</name>
    <name evidence="4" type="ORF">OXPF_33670</name>
</gene>
<dbReference type="GO" id="GO:0003700">
    <property type="term" value="F:DNA-binding transcription factor activity"/>
    <property type="evidence" value="ECO:0007669"/>
    <property type="project" value="InterPro"/>
</dbReference>
<evidence type="ECO:0000259" key="3">
    <source>
        <dbReference type="PROSITE" id="PS01124"/>
    </source>
</evidence>
<dbReference type="InterPro" id="IPR009057">
    <property type="entry name" value="Homeodomain-like_sf"/>
</dbReference>
<evidence type="ECO:0000313" key="5">
    <source>
        <dbReference type="Proteomes" id="UP000050326"/>
    </source>
</evidence>
<protein>
    <submittedName>
        <fullName evidence="4">Multiple antibiotic resistance protein MarA</fullName>
    </submittedName>
</protein>
<dbReference type="PROSITE" id="PS01124">
    <property type="entry name" value="HTH_ARAC_FAMILY_2"/>
    <property type="match status" value="1"/>
</dbReference>
<keyword evidence="5" id="KW-1185">Reference proteome</keyword>
<keyword evidence="1" id="KW-0805">Transcription regulation</keyword>
<dbReference type="RefSeq" id="WP_054876360.1">
    <property type="nucleotide sequence ID" value="NZ_LKET01000043.1"/>
</dbReference>
<dbReference type="OrthoDB" id="9772607at2"/>
<organism evidence="4 5">
    <name type="scientific">Oxobacter pfennigii</name>
    <dbReference type="NCBI Taxonomy" id="36849"/>
    <lineage>
        <taxon>Bacteria</taxon>
        <taxon>Bacillati</taxon>
        <taxon>Bacillota</taxon>
        <taxon>Clostridia</taxon>
        <taxon>Eubacteriales</taxon>
        <taxon>Clostridiaceae</taxon>
        <taxon>Oxobacter</taxon>
    </lineage>
</organism>
<dbReference type="Proteomes" id="UP000050326">
    <property type="component" value="Unassembled WGS sequence"/>
</dbReference>
<keyword evidence="2" id="KW-0804">Transcription</keyword>
<dbReference type="Pfam" id="PF12833">
    <property type="entry name" value="HTH_18"/>
    <property type="match status" value="1"/>
</dbReference>
<dbReference type="Gene3D" id="1.10.10.60">
    <property type="entry name" value="Homeodomain-like"/>
    <property type="match status" value="2"/>
</dbReference>
<evidence type="ECO:0000256" key="2">
    <source>
        <dbReference type="ARBA" id="ARBA00023163"/>
    </source>
</evidence>
<dbReference type="EMBL" id="LKET01000043">
    <property type="protein sequence ID" value="KPU43117.1"/>
    <property type="molecule type" value="Genomic_DNA"/>
</dbReference>
<dbReference type="PANTHER" id="PTHR47893:SF1">
    <property type="entry name" value="REGULATORY PROTEIN PCHR"/>
    <property type="match status" value="1"/>
</dbReference>
<reference evidence="4 5" key="1">
    <citation type="submission" date="2015-09" db="EMBL/GenBank/DDBJ databases">
        <title>Genome sequence of Oxobacter pfennigii DSM 3222.</title>
        <authorList>
            <person name="Poehlein A."/>
            <person name="Bengelsdorf F.R."/>
            <person name="Schiel-Bengelsdorf B."/>
            <person name="Duerre P."/>
            <person name="Daniel R."/>
        </authorList>
    </citation>
    <scope>NUCLEOTIDE SEQUENCE [LARGE SCALE GENOMIC DNA]</scope>
    <source>
        <strain evidence="4 5">DSM 3222</strain>
    </source>
</reference>
<comment type="caution">
    <text evidence="4">The sequence shown here is derived from an EMBL/GenBank/DDBJ whole genome shotgun (WGS) entry which is preliminary data.</text>
</comment>